<evidence type="ECO:0000259" key="2">
    <source>
        <dbReference type="Pfam" id="PF03372"/>
    </source>
</evidence>
<keyword evidence="3" id="KW-0378">Hydrolase</keyword>
<dbReference type="SUPFAM" id="SSF56219">
    <property type="entry name" value="DNase I-like"/>
    <property type="match status" value="1"/>
</dbReference>
<dbReference type="GO" id="GO:0004527">
    <property type="term" value="F:exonuclease activity"/>
    <property type="evidence" value="ECO:0007669"/>
    <property type="project" value="UniProtKB-KW"/>
</dbReference>
<feature type="chain" id="PRO_5011484356" evidence="1">
    <location>
        <begin position="19"/>
        <end position="278"/>
    </location>
</feature>
<keyword evidence="3" id="KW-0540">Nuclease</keyword>
<organism evidence="3 4">
    <name type="scientific">Nocardioides szechwanensis</name>
    <dbReference type="NCBI Taxonomy" id="1005944"/>
    <lineage>
        <taxon>Bacteria</taxon>
        <taxon>Bacillati</taxon>
        <taxon>Actinomycetota</taxon>
        <taxon>Actinomycetes</taxon>
        <taxon>Propionibacteriales</taxon>
        <taxon>Nocardioidaceae</taxon>
        <taxon>Nocardioides</taxon>
    </lineage>
</organism>
<evidence type="ECO:0000256" key="1">
    <source>
        <dbReference type="SAM" id="SignalP"/>
    </source>
</evidence>
<accession>A0A1H0A711</accession>
<name>A0A1H0A711_9ACTN</name>
<dbReference type="EMBL" id="FNIC01000002">
    <property type="protein sequence ID" value="SDN29167.1"/>
    <property type="molecule type" value="Genomic_DNA"/>
</dbReference>
<proteinExistence type="predicted"/>
<protein>
    <submittedName>
        <fullName evidence="3">Metal-dependent hydrolase, endonuclease/exonuclease/phosphatase family</fullName>
    </submittedName>
</protein>
<dbReference type="InterPro" id="IPR005135">
    <property type="entry name" value="Endo/exonuclease/phosphatase"/>
</dbReference>
<sequence>MGALVGLLALVLGVPAVAVPTLPAPSDTPRARYASFQVATFNILGSQHTVGPGGRPPGKKRARIVSELIERKSLDLVGLQEVQADQLLVLKHELDHYRIWPAYQLGKGSLRLQVVWRERAFDLLDTGTLVTKFDHQNRPIPWVLLRHRATGRALYVIDVHNSPRNQELERDRATGRIIELVHRLRSTGRTVLLLGDLNEHREGFCKVVGRTDLRAANGGWVSARRCAPPERPLRVDWIFGRGLLELSDYESEDGKAVRRASDHHLVRATARLRSRVGR</sequence>
<keyword evidence="3" id="KW-0255">Endonuclease</keyword>
<dbReference type="Proteomes" id="UP000199004">
    <property type="component" value="Unassembled WGS sequence"/>
</dbReference>
<feature type="domain" description="Endonuclease/exonuclease/phosphatase" evidence="2">
    <location>
        <begin position="39"/>
        <end position="263"/>
    </location>
</feature>
<feature type="signal peptide" evidence="1">
    <location>
        <begin position="1"/>
        <end position="18"/>
    </location>
</feature>
<dbReference type="STRING" id="1005944.SAMN05192576_1949"/>
<dbReference type="AlphaFoldDB" id="A0A1H0A711"/>
<keyword evidence="1" id="KW-0732">Signal</keyword>
<evidence type="ECO:0000313" key="4">
    <source>
        <dbReference type="Proteomes" id="UP000199004"/>
    </source>
</evidence>
<reference evidence="3 4" key="1">
    <citation type="submission" date="2016-10" db="EMBL/GenBank/DDBJ databases">
        <authorList>
            <person name="de Groot N.N."/>
        </authorList>
    </citation>
    <scope>NUCLEOTIDE SEQUENCE [LARGE SCALE GENOMIC DNA]</scope>
    <source>
        <strain evidence="3 4">CGMCC 1.11147</strain>
    </source>
</reference>
<dbReference type="GO" id="GO:0004519">
    <property type="term" value="F:endonuclease activity"/>
    <property type="evidence" value="ECO:0007669"/>
    <property type="project" value="UniProtKB-KW"/>
</dbReference>
<keyword evidence="3" id="KW-0269">Exonuclease</keyword>
<dbReference type="InterPro" id="IPR036691">
    <property type="entry name" value="Endo/exonu/phosph_ase_sf"/>
</dbReference>
<keyword evidence="4" id="KW-1185">Reference proteome</keyword>
<dbReference type="Gene3D" id="3.60.10.10">
    <property type="entry name" value="Endonuclease/exonuclease/phosphatase"/>
    <property type="match status" value="1"/>
</dbReference>
<evidence type="ECO:0000313" key="3">
    <source>
        <dbReference type="EMBL" id="SDN29167.1"/>
    </source>
</evidence>
<gene>
    <name evidence="3" type="ORF">SAMN05192576_1949</name>
</gene>
<dbReference type="Pfam" id="PF03372">
    <property type="entry name" value="Exo_endo_phos"/>
    <property type="match status" value="1"/>
</dbReference>